<sequence>MYAALISVRASVGRLLAILALRLAGFVATERGLNFASRLVQLRIVHVDVELFGDLSGQIVNVDLLLVALSLLVRFGFGFRLFSGHVSPEACLDPGGSLCQFFVVGIELSLQLRLGRFPLGFRRVLLLPRLATVDVPLLHRGSLAHLVASERCLDLSGGRFDLSCY</sequence>
<accession>A0A8D8CX34</accession>
<dbReference type="AlphaFoldDB" id="A0A8D8CX34"/>
<dbReference type="EMBL" id="HBUE01136063">
    <property type="protein sequence ID" value="CAG6498576.1"/>
    <property type="molecule type" value="Transcribed_RNA"/>
</dbReference>
<name>A0A8D8CX34_CULPI</name>
<proteinExistence type="predicted"/>
<organism evidence="1">
    <name type="scientific">Culex pipiens</name>
    <name type="common">House mosquito</name>
    <dbReference type="NCBI Taxonomy" id="7175"/>
    <lineage>
        <taxon>Eukaryota</taxon>
        <taxon>Metazoa</taxon>
        <taxon>Ecdysozoa</taxon>
        <taxon>Arthropoda</taxon>
        <taxon>Hexapoda</taxon>
        <taxon>Insecta</taxon>
        <taxon>Pterygota</taxon>
        <taxon>Neoptera</taxon>
        <taxon>Endopterygota</taxon>
        <taxon>Diptera</taxon>
        <taxon>Nematocera</taxon>
        <taxon>Culicoidea</taxon>
        <taxon>Culicidae</taxon>
        <taxon>Culicinae</taxon>
        <taxon>Culicini</taxon>
        <taxon>Culex</taxon>
        <taxon>Culex</taxon>
    </lineage>
</organism>
<evidence type="ECO:0000313" key="1">
    <source>
        <dbReference type="EMBL" id="CAG6498576.1"/>
    </source>
</evidence>
<reference evidence="1" key="1">
    <citation type="submission" date="2021-05" db="EMBL/GenBank/DDBJ databases">
        <authorList>
            <person name="Alioto T."/>
            <person name="Alioto T."/>
            <person name="Gomez Garrido J."/>
        </authorList>
    </citation>
    <scope>NUCLEOTIDE SEQUENCE</scope>
</reference>
<protein>
    <submittedName>
        <fullName evidence="1">(northern house mosquito) hypothetical protein</fullName>
    </submittedName>
</protein>